<reference evidence="1 2" key="1">
    <citation type="submission" date="2021-01" db="EMBL/GenBank/DDBJ databases">
        <title>Genome seq and assembly of Nocardiodes sp. G10.</title>
        <authorList>
            <person name="Chhetri G."/>
        </authorList>
    </citation>
    <scope>NUCLEOTIDE SEQUENCE [LARGE SCALE GENOMIC DNA]</scope>
    <source>
        <strain evidence="1 2">G10</strain>
    </source>
</reference>
<dbReference type="InterPro" id="IPR036689">
    <property type="entry name" value="ESAT-6-like_sf"/>
</dbReference>
<dbReference type="Gene3D" id="1.10.287.1060">
    <property type="entry name" value="ESAT-6-like"/>
    <property type="match status" value="1"/>
</dbReference>
<evidence type="ECO:0000313" key="1">
    <source>
        <dbReference type="EMBL" id="MBL0749817.1"/>
    </source>
</evidence>
<proteinExistence type="predicted"/>
<dbReference type="EMBL" id="JAERSG010000007">
    <property type="protein sequence ID" value="MBL0749817.1"/>
    <property type="molecule type" value="Genomic_DNA"/>
</dbReference>
<dbReference type="PANTHER" id="PTHR21525:SF9">
    <property type="entry name" value="CHANNEL_COLICIN DOMAIN-CONTAINING PROTEIN"/>
    <property type="match status" value="1"/>
</dbReference>
<gene>
    <name evidence="1" type="ORF">JI751_19515</name>
</gene>
<dbReference type="Proteomes" id="UP000636918">
    <property type="component" value="Unassembled WGS sequence"/>
</dbReference>
<evidence type="ECO:0008006" key="3">
    <source>
        <dbReference type="Google" id="ProtNLM"/>
    </source>
</evidence>
<dbReference type="PANTHER" id="PTHR21525">
    <property type="entry name" value="MOTILE SPERM PROTEIN"/>
    <property type="match status" value="1"/>
</dbReference>
<dbReference type="RefSeq" id="WP_201940366.1">
    <property type="nucleotide sequence ID" value="NZ_JAERSG010000007.1"/>
</dbReference>
<keyword evidence="2" id="KW-1185">Reference proteome</keyword>
<accession>A0ABS1LE27</accession>
<evidence type="ECO:0000313" key="2">
    <source>
        <dbReference type="Proteomes" id="UP000636918"/>
    </source>
</evidence>
<comment type="caution">
    <text evidence="1">The sequence shown here is derived from an EMBL/GenBank/DDBJ whole genome shotgun (WGS) entry which is preliminary data.</text>
</comment>
<sequence>MSDLLDLVVHGDPASCRTAATDVGTARTTITTAVDDVRRAARTASTWEGRAGIAFETRVEGAVKDLRELDRRLETLGTALTHFAGELTAVESKMAEARSVGVAGGVRTSGESLVRPAAPATDATPDQVTAHNDVVTAWNEAVEIADAARTKEQEAHQHLGDGIKKSTGDGFVVDLLQRLGFLPPDFADGDDIASWLFGLGGLGLGAGIGWMVNGRYGIFQPRINGRFASASGMTFWQRAWAAGKSDNFHATPYSAATRNGWATAGRWAGRAGTVVTAVSAGWNQWQADADDPSMGDVEQGTRAATMGATTAAGAWAGAQGGAWAGGAIGTAICPGVGTVVGGVVGGIVGGAVGGFVGSEVGQAILDPVGDAADAAADWAGDRLYDAGDALSDVGDAISFWD</sequence>
<organism evidence="1 2">
    <name type="scientific">Nocardioides baculatus</name>
    <dbReference type="NCBI Taxonomy" id="2801337"/>
    <lineage>
        <taxon>Bacteria</taxon>
        <taxon>Bacillati</taxon>
        <taxon>Actinomycetota</taxon>
        <taxon>Actinomycetes</taxon>
        <taxon>Propionibacteriales</taxon>
        <taxon>Nocardioidaceae</taxon>
        <taxon>Nocardioides</taxon>
    </lineage>
</organism>
<protein>
    <recommendedName>
        <fullName evidence="3">WXG100 family type VII secretion target</fullName>
    </recommendedName>
</protein>
<name>A0ABS1LE27_9ACTN</name>
<dbReference type="SUPFAM" id="SSF140453">
    <property type="entry name" value="EsxAB dimer-like"/>
    <property type="match status" value="1"/>
</dbReference>